<sequence>MSRPSTDAAATEAVSGGRERRRTISCTMVLTPPPPASLPGTEWQNGVDAIRAASTEKLPQEGHIEEADAEPAVRPLRKRLRASTLGRRVAAMLLRQRPRKGSAGGAAHGPPCEAASDRDRITIGDQHSASSATPWDADGVAESSPTASIASSAKGEQDKGRQLMNTFQIPAYMVEAYILGSYRPLCFSVRQCLQSWFYVHSELGNIITHLLGILVFAALALVTGPVVVPEAARAARAARAPADEYVVLYTYIGAVIACLAASVAFHTLACHSRRKHFQSLRCDFIGILVLIVGSFVPIGYYGFRNSPRILIGYTVAFVVVGLAGIAVSAFCHVEEPRRAQWRPIIFICISGAGLVPTIHAAVLNGYSTAVDSMSLWYVLGMCLLYFVGTVAYAFKLPERFRPGKHDVFLHSHQIFHVFVVVAALLHYVGIIRALAWVRAAHQA</sequence>
<dbReference type="EMBL" id="JANBUJ010000027">
    <property type="protein sequence ID" value="KAJ2775310.1"/>
    <property type="molecule type" value="Genomic_DNA"/>
</dbReference>
<gene>
    <name evidence="1" type="ORF">IWQ57_000474</name>
</gene>
<organism evidence="1 2">
    <name type="scientific">Coemansia nantahalensis</name>
    <dbReference type="NCBI Taxonomy" id="2789366"/>
    <lineage>
        <taxon>Eukaryota</taxon>
        <taxon>Fungi</taxon>
        <taxon>Fungi incertae sedis</taxon>
        <taxon>Zoopagomycota</taxon>
        <taxon>Kickxellomycotina</taxon>
        <taxon>Kickxellomycetes</taxon>
        <taxon>Kickxellales</taxon>
        <taxon>Kickxellaceae</taxon>
        <taxon>Coemansia</taxon>
    </lineage>
</organism>
<accession>A0ACC1K8F0</accession>
<name>A0ACC1K8F0_9FUNG</name>
<evidence type="ECO:0000313" key="2">
    <source>
        <dbReference type="Proteomes" id="UP001140234"/>
    </source>
</evidence>
<reference evidence="1" key="1">
    <citation type="submission" date="2022-07" db="EMBL/GenBank/DDBJ databases">
        <title>Phylogenomic reconstructions and comparative analyses of Kickxellomycotina fungi.</title>
        <authorList>
            <person name="Reynolds N.K."/>
            <person name="Stajich J.E."/>
            <person name="Barry K."/>
            <person name="Grigoriev I.V."/>
            <person name="Crous P."/>
            <person name="Smith M.E."/>
        </authorList>
    </citation>
    <scope>NUCLEOTIDE SEQUENCE</scope>
    <source>
        <strain evidence="1">CBS 109366</strain>
    </source>
</reference>
<evidence type="ECO:0000313" key="1">
    <source>
        <dbReference type="EMBL" id="KAJ2775310.1"/>
    </source>
</evidence>
<keyword evidence="2" id="KW-1185">Reference proteome</keyword>
<proteinExistence type="predicted"/>
<protein>
    <submittedName>
        <fullName evidence="1">Uncharacterized protein</fullName>
    </submittedName>
</protein>
<dbReference type="Proteomes" id="UP001140234">
    <property type="component" value="Unassembled WGS sequence"/>
</dbReference>
<comment type="caution">
    <text evidence="1">The sequence shown here is derived from an EMBL/GenBank/DDBJ whole genome shotgun (WGS) entry which is preliminary data.</text>
</comment>